<evidence type="ECO:0000313" key="2">
    <source>
        <dbReference type="Proteomes" id="UP000032047"/>
    </source>
</evidence>
<dbReference type="EMBL" id="JXTG01000011">
    <property type="protein sequence ID" value="KIP20804.1"/>
    <property type="molecule type" value="Genomic_DNA"/>
</dbReference>
<dbReference type="PATRIC" id="fig|265546.4.peg.2110"/>
<keyword evidence="2" id="KW-1185">Reference proteome</keyword>
<organism evidence="1 2">
    <name type="scientific">Anoxybacillus ayderensis</name>
    <dbReference type="NCBI Taxonomy" id="265546"/>
    <lineage>
        <taxon>Bacteria</taxon>
        <taxon>Bacillati</taxon>
        <taxon>Bacillota</taxon>
        <taxon>Bacilli</taxon>
        <taxon>Bacillales</taxon>
        <taxon>Anoxybacillaceae</taxon>
        <taxon>Anoxybacillus</taxon>
    </lineage>
</organism>
<proteinExistence type="predicted"/>
<gene>
    <name evidence="1" type="ORF">JV16_02103</name>
</gene>
<sequence>MLKKNVRIVYKDGDVLEGYVLDYCDGEDNEDGIDSLVITNEKTKREGYLLGVSENEIKSITILNEKRGRDK</sequence>
<name>A0A0D0HKS7_9BACL</name>
<comment type="caution">
    <text evidence="1">The sequence shown here is derived from an EMBL/GenBank/DDBJ whole genome shotgun (WGS) entry which is preliminary data.</text>
</comment>
<evidence type="ECO:0000313" key="1">
    <source>
        <dbReference type="EMBL" id="KIP20804.1"/>
    </source>
</evidence>
<reference evidence="1 2" key="1">
    <citation type="submission" date="2015-01" db="EMBL/GenBank/DDBJ databases">
        <title>Genome sequence of Anoxybacillus ayderensis strain AB04.</title>
        <authorList>
            <person name="Belduz A.O."/>
            <person name="Canakci S."/>
            <person name="Chan K.-G."/>
            <person name="Kahar U.M."/>
            <person name="Yaakob A.S."/>
            <person name="Chan C.S."/>
            <person name="Goh K.M."/>
        </authorList>
    </citation>
    <scope>NUCLEOTIDE SEQUENCE [LARGE SCALE GENOMIC DNA]</scope>
    <source>
        <strain evidence="1 2">AB04</strain>
    </source>
</reference>
<dbReference type="Proteomes" id="UP000032047">
    <property type="component" value="Unassembled WGS sequence"/>
</dbReference>
<dbReference type="AlphaFoldDB" id="A0A0D0HKS7"/>
<protein>
    <submittedName>
        <fullName evidence="1">Uncharacterized protein</fullName>
    </submittedName>
</protein>
<accession>A0A0D0HKS7</accession>